<dbReference type="GO" id="GO:0051607">
    <property type="term" value="P:defense response to virus"/>
    <property type="evidence" value="ECO:0007669"/>
    <property type="project" value="UniProtKB-KW"/>
</dbReference>
<dbReference type="RefSeq" id="WP_070971045.1">
    <property type="nucleotide sequence ID" value="NZ_CP017603.1"/>
</dbReference>
<dbReference type="KEGG" id="cfm:BJL90_17455"/>
<dbReference type="InterPro" id="IPR045747">
    <property type="entry name" value="CRISPR-assoc_prot_Cas6_N_sf"/>
</dbReference>
<proteinExistence type="predicted"/>
<feature type="domain" description="CRISPR associated protein Cas6 C-terminal" evidence="2">
    <location>
        <begin position="124"/>
        <end position="241"/>
    </location>
</feature>
<evidence type="ECO:0000313" key="3">
    <source>
        <dbReference type="EMBL" id="AOY77484.1"/>
    </source>
</evidence>
<dbReference type="InterPro" id="IPR010156">
    <property type="entry name" value="CRISPR-assoc_prot_Cas6"/>
</dbReference>
<evidence type="ECO:0000259" key="2">
    <source>
        <dbReference type="Pfam" id="PF01881"/>
    </source>
</evidence>
<dbReference type="InterPro" id="IPR049435">
    <property type="entry name" value="Cas_Cas6_C"/>
</dbReference>
<dbReference type="CDD" id="cd21140">
    <property type="entry name" value="Cas6_I-like"/>
    <property type="match status" value="1"/>
</dbReference>
<evidence type="ECO:0000256" key="1">
    <source>
        <dbReference type="ARBA" id="ARBA00023118"/>
    </source>
</evidence>
<protein>
    <submittedName>
        <fullName evidence="4">CRISPR associated protein Cas6</fullName>
    </submittedName>
    <submittedName>
        <fullName evidence="3">CRISPR-associated endoribonuclease Cas6</fullName>
    </submittedName>
</protein>
<sequence>MRFGVEILLENEMIPKDKNRIILSLLKSCFSSYNEDYYKALYMEEQNKKKDFTFSLYLGNCKFLREEILVPSKKILLNFSSYHHEDGIMFFNSILHNKGKSYPITNNTITLQKINLIREKLVHSYEVTYRPLSPIVVREHSGNNKKTWYHSLSNQEGQAIFIENLKYQIKDALGEKGLLDFEDVKIEIAQTNKEVKVKNYGIEVLSNITNIKMKGQPYILDYLYKAGIGSKRSSGFGMVDIV</sequence>
<dbReference type="EMBL" id="CP020559">
    <property type="protein sequence ID" value="ARE88047.1"/>
    <property type="molecule type" value="Genomic_DNA"/>
</dbReference>
<dbReference type="NCBIfam" id="TIGR01877">
    <property type="entry name" value="cas_cas6"/>
    <property type="match status" value="1"/>
</dbReference>
<keyword evidence="1" id="KW-0051">Antiviral defense</keyword>
<name>A0AAC9WGK3_9CLOT</name>
<evidence type="ECO:0000313" key="6">
    <source>
        <dbReference type="Proteomes" id="UP000192478"/>
    </source>
</evidence>
<dbReference type="Gene3D" id="3.30.70.1890">
    <property type="match status" value="1"/>
</dbReference>
<evidence type="ECO:0000313" key="4">
    <source>
        <dbReference type="EMBL" id="ARE88047.1"/>
    </source>
</evidence>
<keyword evidence="5" id="KW-1185">Reference proteome</keyword>
<dbReference type="EMBL" id="CP017603">
    <property type="protein sequence ID" value="AOY77484.1"/>
    <property type="molecule type" value="Genomic_DNA"/>
</dbReference>
<dbReference type="PANTHER" id="PTHR36984">
    <property type="entry name" value="CRISPR-ASSOCIATED ENDORIBONUCLEASE CAS6 1"/>
    <property type="match status" value="1"/>
</dbReference>
<dbReference type="GO" id="GO:0016788">
    <property type="term" value="F:hydrolase activity, acting on ester bonds"/>
    <property type="evidence" value="ECO:0007669"/>
    <property type="project" value="InterPro"/>
</dbReference>
<accession>A0AAC9WGK3</accession>
<reference evidence="4 6" key="2">
    <citation type="submission" date="2017-03" db="EMBL/GenBank/DDBJ databases">
        <title>Complete sequence of Clostridium formicaceticum DSM 92.</title>
        <authorList>
            <person name="Poehlein A."/>
            <person name="Karl M."/>
            <person name="Bengelsdorf F.R."/>
            <person name="Duerre P."/>
            <person name="Daniel R."/>
        </authorList>
    </citation>
    <scope>NUCLEOTIDE SEQUENCE [LARGE SCALE GENOMIC DNA]</scope>
    <source>
        <strain evidence="4 6">DSM 92</strain>
    </source>
</reference>
<dbReference type="AlphaFoldDB" id="A0AAC9WGK3"/>
<reference evidence="3 5" key="1">
    <citation type="submission" date="2016-10" db="EMBL/GenBank/DDBJ databases">
        <title>Complete Genome Sequence of Acetogen Clostridium formicoaceticum ATCC 27076.</title>
        <authorList>
            <person name="Bao T."/>
            <person name="Cheng C."/>
            <person name="Zhao J."/>
            <person name="Yang S.-T."/>
            <person name="Wang J."/>
            <person name="Wang M."/>
        </authorList>
    </citation>
    <scope>NUCLEOTIDE SEQUENCE [LARGE SCALE GENOMIC DNA]</scope>
    <source>
        <strain evidence="3 5">ATCC 27076</strain>
    </source>
</reference>
<organism evidence="4 6">
    <name type="scientific">Clostridium formicaceticum</name>
    <dbReference type="NCBI Taxonomy" id="1497"/>
    <lineage>
        <taxon>Bacteria</taxon>
        <taxon>Bacillati</taxon>
        <taxon>Bacillota</taxon>
        <taxon>Clostridia</taxon>
        <taxon>Eubacteriales</taxon>
        <taxon>Clostridiaceae</taxon>
        <taxon>Clostridium</taxon>
    </lineage>
</organism>
<evidence type="ECO:0000313" key="5">
    <source>
        <dbReference type="Proteomes" id="UP000177894"/>
    </source>
</evidence>
<dbReference type="Proteomes" id="UP000177894">
    <property type="component" value="Chromosome"/>
</dbReference>
<dbReference type="Gene3D" id="3.30.70.1900">
    <property type="match status" value="1"/>
</dbReference>
<gene>
    <name evidence="3" type="ORF">BJL90_17455</name>
    <name evidence="4" type="ORF">CLFO_24480</name>
</gene>
<dbReference type="Proteomes" id="UP000192478">
    <property type="component" value="Chromosome"/>
</dbReference>
<dbReference type="Pfam" id="PF01881">
    <property type="entry name" value="Cas_Cas6_C"/>
    <property type="match status" value="1"/>
</dbReference>
<dbReference type="PANTHER" id="PTHR36984:SF3">
    <property type="entry name" value="CRISPR-ASSOCIATED ENDORIBONUCLEASE CAS6"/>
    <property type="match status" value="1"/>
</dbReference>